<feature type="domain" description="Outer membrane protein beta-barrel" evidence="2">
    <location>
        <begin position="18"/>
        <end position="172"/>
    </location>
</feature>
<evidence type="ECO:0000256" key="1">
    <source>
        <dbReference type="SAM" id="SignalP"/>
    </source>
</evidence>
<name>A0ABS9J3M7_9FLAO</name>
<dbReference type="Proteomes" id="UP000829517">
    <property type="component" value="Unassembled WGS sequence"/>
</dbReference>
<sequence>MKKYFLAVLAIGTFAISQAQDVQFGAKGGFNFAKINGDETDNVDTRTSFHVGAVAEIPISEQFSFQPEVLYSSQGGKQDILGEEVKLKLDYINVPLMAKYYVADGLSLEAGPQIGFLVNDEVSYDGDEFDADLDLDGSYSSVDFGLNFGLGYKFDNGLFLNGRYNWGLSNILDGDLSDDYDQNNGVFQVGAGFFF</sequence>
<evidence type="ECO:0000259" key="2">
    <source>
        <dbReference type="Pfam" id="PF13568"/>
    </source>
</evidence>
<organism evidence="3 4">
    <name type="scientific">Joostella atrarenae</name>
    <dbReference type="NCBI Taxonomy" id="679257"/>
    <lineage>
        <taxon>Bacteria</taxon>
        <taxon>Pseudomonadati</taxon>
        <taxon>Bacteroidota</taxon>
        <taxon>Flavobacteriia</taxon>
        <taxon>Flavobacteriales</taxon>
        <taxon>Flavobacteriaceae</taxon>
        <taxon>Joostella</taxon>
    </lineage>
</organism>
<accession>A0ABS9J3M7</accession>
<proteinExistence type="predicted"/>
<dbReference type="Pfam" id="PF13568">
    <property type="entry name" value="OMP_b-brl_2"/>
    <property type="match status" value="1"/>
</dbReference>
<keyword evidence="4" id="KW-1185">Reference proteome</keyword>
<evidence type="ECO:0000313" key="3">
    <source>
        <dbReference type="EMBL" id="MCF8715037.1"/>
    </source>
</evidence>
<dbReference type="RefSeq" id="WP_236959003.1">
    <property type="nucleotide sequence ID" value="NZ_JAETXX010000005.1"/>
</dbReference>
<dbReference type="InterPro" id="IPR025665">
    <property type="entry name" value="Beta-barrel_OMP_2"/>
</dbReference>
<protein>
    <submittedName>
        <fullName evidence="3">PorT family protein</fullName>
    </submittedName>
</protein>
<dbReference type="SUPFAM" id="SSF56925">
    <property type="entry name" value="OMPA-like"/>
    <property type="match status" value="1"/>
</dbReference>
<keyword evidence="1" id="KW-0732">Signal</keyword>
<reference evidence="3 4" key="1">
    <citation type="submission" date="2021-01" db="EMBL/GenBank/DDBJ databases">
        <title>Genome sequencing of Joostella atrarenae M1-2 (= KCTC 23194).</title>
        <authorList>
            <person name="Zakaria M.R."/>
            <person name="Lam M.Q."/>
            <person name="Chong C.S."/>
        </authorList>
    </citation>
    <scope>NUCLEOTIDE SEQUENCE [LARGE SCALE GENOMIC DNA]</scope>
    <source>
        <strain evidence="3 4">M1-2</strain>
    </source>
</reference>
<dbReference type="EMBL" id="JAETXX010000005">
    <property type="protein sequence ID" value="MCF8715037.1"/>
    <property type="molecule type" value="Genomic_DNA"/>
</dbReference>
<dbReference type="InterPro" id="IPR011250">
    <property type="entry name" value="OMP/PagP_B-barrel"/>
</dbReference>
<feature type="chain" id="PRO_5046623685" evidence="1">
    <location>
        <begin position="20"/>
        <end position="195"/>
    </location>
</feature>
<gene>
    <name evidence="3" type="ORF">JM658_09400</name>
</gene>
<feature type="signal peptide" evidence="1">
    <location>
        <begin position="1"/>
        <end position="19"/>
    </location>
</feature>
<evidence type="ECO:0000313" key="4">
    <source>
        <dbReference type="Proteomes" id="UP000829517"/>
    </source>
</evidence>
<comment type="caution">
    <text evidence="3">The sequence shown here is derived from an EMBL/GenBank/DDBJ whole genome shotgun (WGS) entry which is preliminary data.</text>
</comment>